<evidence type="ECO:0000313" key="13">
    <source>
        <dbReference type="EMBL" id="KDB20353.1"/>
    </source>
</evidence>
<dbReference type="FunFam" id="3.40.50.1440:FF:000012">
    <property type="entry name" value="Tubulin gamma chain"/>
    <property type="match status" value="1"/>
</dbReference>
<evidence type="ECO:0000256" key="7">
    <source>
        <dbReference type="ARBA" id="ARBA00023134"/>
    </source>
</evidence>
<dbReference type="Gene3D" id="1.10.287.600">
    <property type="entry name" value="Helix hairpin bin"/>
    <property type="match status" value="1"/>
</dbReference>
<keyword evidence="6" id="KW-0547">Nucleotide-binding</keyword>
<comment type="similarity">
    <text evidence="10">Belongs to the HyuE racemase family.</text>
</comment>
<dbReference type="InterPro" id="IPR053714">
    <property type="entry name" value="Iso_Racemase_Enz_sf"/>
</dbReference>
<keyword evidence="8" id="KW-0206">Cytoskeleton</keyword>
<dbReference type="Pfam" id="PF01177">
    <property type="entry name" value="Asp_Glu_race"/>
    <property type="match status" value="1"/>
</dbReference>
<evidence type="ECO:0000256" key="9">
    <source>
        <dbReference type="ARBA" id="ARBA00033229"/>
    </source>
</evidence>
<keyword evidence="14" id="KW-1185">Reference proteome</keyword>
<evidence type="ECO:0000256" key="8">
    <source>
        <dbReference type="ARBA" id="ARBA00023212"/>
    </source>
</evidence>
<dbReference type="InterPro" id="IPR018316">
    <property type="entry name" value="Tubulin/FtsZ_2-layer-sand-dom"/>
</dbReference>
<dbReference type="PROSITE" id="PS00227">
    <property type="entry name" value="TUBULIN"/>
    <property type="match status" value="1"/>
</dbReference>
<dbReference type="InterPro" id="IPR002454">
    <property type="entry name" value="Gamma_tubulin"/>
</dbReference>
<dbReference type="STRING" id="1215338.A0A059IY36"/>
<evidence type="ECO:0000256" key="5">
    <source>
        <dbReference type="ARBA" id="ARBA00022701"/>
    </source>
</evidence>
<evidence type="ECO:0000259" key="11">
    <source>
        <dbReference type="SMART" id="SM00864"/>
    </source>
</evidence>
<keyword evidence="4" id="KW-0963">Cytoplasm</keyword>
<evidence type="ECO:0000256" key="2">
    <source>
        <dbReference type="ARBA" id="ARBA00009636"/>
    </source>
</evidence>
<dbReference type="InterPro" id="IPR036525">
    <property type="entry name" value="Tubulin/FtsZ_GTPase_sf"/>
</dbReference>
<dbReference type="InterPro" id="IPR017975">
    <property type="entry name" value="Tubulin_CS"/>
</dbReference>
<evidence type="ECO:0000256" key="6">
    <source>
        <dbReference type="ARBA" id="ARBA00022741"/>
    </source>
</evidence>
<gene>
    <name evidence="13" type="ORF">H109_07680</name>
</gene>
<evidence type="ECO:0000256" key="4">
    <source>
        <dbReference type="ARBA" id="ARBA00022490"/>
    </source>
</evidence>
<comment type="caution">
    <text evidence="13">The sequence shown here is derived from an EMBL/GenBank/DDBJ whole genome shotgun (WGS) entry which is preliminary data.</text>
</comment>
<evidence type="ECO:0000256" key="10">
    <source>
        <dbReference type="ARBA" id="ARBA00038414"/>
    </source>
</evidence>
<feature type="domain" description="Tubulin/FtsZ GTPase" evidence="11">
    <location>
        <begin position="352"/>
        <end position="550"/>
    </location>
</feature>
<dbReference type="SMART" id="SM00864">
    <property type="entry name" value="Tubulin"/>
    <property type="match status" value="1"/>
</dbReference>
<comment type="similarity">
    <text evidence="2">Belongs to the tubulin family.</text>
</comment>
<dbReference type="GO" id="GO:0005525">
    <property type="term" value="F:GTP binding"/>
    <property type="evidence" value="ECO:0007669"/>
    <property type="project" value="UniProtKB-KW"/>
</dbReference>
<dbReference type="Gene3D" id="3.40.50.1440">
    <property type="entry name" value="Tubulin/FtsZ, GTPase domain"/>
    <property type="match status" value="1"/>
</dbReference>
<dbReference type="PRINTS" id="PR01161">
    <property type="entry name" value="TUBULIN"/>
</dbReference>
<keyword evidence="5" id="KW-0493">Microtubule</keyword>
<dbReference type="InterPro" id="IPR015942">
    <property type="entry name" value="Asp/Glu/hydantoin_racemase"/>
</dbReference>
<dbReference type="AlphaFoldDB" id="A0A059IY36"/>
<reference evidence="13 14" key="1">
    <citation type="submission" date="2014-02" db="EMBL/GenBank/DDBJ databases">
        <title>The Genome Sequence of Trichophyton interdigitale MR816.</title>
        <authorList>
            <consortium name="The Broad Institute Genomics Platform"/>
            <person name="Cuomo C.A."/>
            <person name="White T.C."/>
            <person name="Graser Y."/>
            <person name="Martinez-Rossi N."/>
            <person name="Heitman J."/>
            <person name="Young S.K."/>
            <person name="Zeng Q."/>
            <person name="Gargeya S."/>
            <person name="Abouelleil A."/>
            <person name="Alvarado L."/>
            <person name="Chapman S.B."/>
            <person name="Gainer-Dewar J."/>
            <person name="Goldberg J."/>
            <person name="Griggs A."/>
            <person name="Gujja S."/>
            <person name="Hansen M."/>
            <person name="Howarth C."/>
            <person name="Imamovic A."/>
            <person name="Larimer J."/>
            <person name="Martinez D."/>
            <person name="Murphy C."/>
            <person name="Pearson M.D."/>
            <person name="Persinoti G."/>
            <person name="Poon T."/>
            <person name="Priest M."/>
            <person name="Roberts A.D."/>
            <person name="Saif S."/>
            <person name="Shea T.D."/>
            <person name="Sykes S.N."/>
            <person name="Wortman J."/>
            <person name="Nusbaum C."/>
            <person name="Birren B."/>
        </authorList>
    </citation>
    <scope>NUCLEOTIDE SEQUENCE [LARGE SCALE GENOMIC DNA]</scope>
    <source>
        <strain evidence="13 14">MR816</strain>
    </source>
</reference>
<dbReference type="EMBL" id="AOKY01000834">
    <property type="protein sequence ID" value="KDB20353.1"/>
    <property type="molecule type" value="Genomic_DNA"/>
</dbReference>
<dbReference type="Pfam" id="PF00091">
    <property type="entry name" value="Tubulin"/>
    <property type="match status" value="1"/>
</dbReference>
<evidence type="ECO:0000313" key="14">
    <source>
        <dbReference type="Proteomes" id="UP000024533"/>
    </source>
</evidence>
<dbReference type="PRINTS" id="PR01164">
    <property type="entry name" value="GAMMATUBULIN"/>
</dbReference>
<dbReference type="GO" id="GO:0031122">
    <property type="term" value="P:cytoplasmic microtubule organization"/>
    <property type="evidence" value="ECO:0007669"/>
    <property type="project" value="InterPro"/>
</dbReference>
<dbReference type="Proteomes" id="UP000024533">
    <property type="component" value="Unassembled WGS sequence"/>
</dbReference>
<dbReference type="GO" id="GO:0000930">
    <property type="term" value="C:gamma-tubulin complex"/>
    <property type="evidence" value="ECO:0007669"/>
    <property type="project" value="InterPro"/>
</dbReference>
<organism evidence="13 14">
    <name type="scientific">Trichophyton interdigitale (strain MR816)</name>
    <dbReference type="NCBI Taxonomy" id="1215338"/>
    <lineage>
        <taxon>Eukaryota</taxon>
        <taxon>Fungi</taxon>
        <taxon>Dikarya</taxon>
        <taxon>Ascomycota</taxon>
        <taxon>Pezizomycotina</taxon>
        <taxon>Eurotiomycetes</taxon>
        <taxon>Eurotiomycetidae</taxon>
        <taxon>Onygenales</taxon>
        <taxon>Arthrodermataceae</taxon>
        <taxon>Trichophyton</taxon>
    </lineage>
</organism>
<dbReference type="FunFam" id="1.10.287.600:FF:000004">
    <property type="entry name" value="Tubulin gamma chain"/>
    <property type="match status" value="1"/>
</dbReference>
<dbReference type="FunFam" id="3.30.1330.20:FF:000003">
    <property type="entry name" value="Tubulin gamma chain"/>
    <property type="match status" value="1"/>
</dbReference>
<dbReference type="Pfam" id="PF03953">
    <property type="entry name" value="Tubulin_C"/>
    <property type="match status" value="1"/>
</dbReference>
<dbReference type="Gene3D" id="3.30.1330.20">
    <property type="entry name" value="Tubulin/FtsZ, C-terminal domain"/>
    <property type="match status" value="1"/>
</dbReference>
<dbReference type="Gene3D" id="3.40.50.12500">
    <property type="match status" value="1"/>
</dbReference>
<dbReference type="SMART" id="SM00865">
    <property type="entry name" value="Tubulin_C"/>
    <property type="match status" value="1"/>
</dbReference>
<dbReference type="GO" id="GO:0005874">
    <property type="term" value="C:microtubule"/>
    <property type="evidence" value="ECO:0007669"/>
    <property type="project" value="UniProtKB-KW"/>
</dbReference>
<dbReference type="InterPro" id="IPR037103">
    <property type="entry name" value="Tubulin/FtsZ-like_C"/>
</dbReference>
<dbReference type="OrthoDB" id="10249382at2759"/>
<dbReference type="InterPro" id="IPR008280">
    <property type="entry name" value="Tub_FtsZ_C"/>
</dbReference>
<protein>
    <recommendedName>
        <fullName evidence="3">Tubulin gamma chain</fullName>
    </recommendedName>
    <alternativeName>
        <fullName evidence="9">Gamma-tubulin</fullName>
    </alternativeName>
</protein>
<keyword evidence="7" id="KW-0342">GTP-binding</keyword>
<evidence type="ECO:0000256" key="3">
    <source>
        <dbReference type="ARBA" id="ARBA00018848"/>
    </source>
</evidence>
<dbReference type="SUPFAM" id="SSF55307">
    <property type="entry name" value="Tubulin C-terminal domain-like"/>
    <property type="match status" value="1"/>
</dbReference>
<dbReference type="CDD" id="cd02188">
    <property type="entry name" value="gamma_tubulin"/>
    <property type="match status" value="1"/>
</dbReference>
<evidence type="ECO:0000256" key="1">
    <source>
        <dbReference type="ARBA" id="ARBA00004317"/>
    </source>
</evidence>
<feature type="domain" description="Tubulin/FtsZ 2-layer sandwich" evidence="12">
    <location>
        <begin position="552"/>
        <end position="696"/>
    </location>
</feature>
<dbReference type="InterPro" id="IPR023123">
    <property type="entry name" value="Tubulin_C"/>
</dbReference>
<dbReference type="GO" id="GO:0047661">
    <property type="term" value="F:amino-acid racemase activity"/>
    <property type="evidence" value="ECO:0007669"/>
    <property type="project" value="InterPro"/>
</dbReference>
<proteinExistence type="inferred from homology"/>
<dbReference type="OMA" id="WKEIFEN"/>
<dbReference type="HOGENOM" id="CLU_018985_0_0_1"/>
<evidence type="ECO:0000259" key="12">
    <source>
        <dbReference type="SMART" id="SM00865"/>
    </source>
</evidence>
<dbReference type="InterPro" id="IPR003008">
    <property type="entry name" value="Tubulin_FtsZ_GTPase"/>
</dbReference>
<dbReference type="PANTHER" id="PTHR11588">
    <property type="entry name" value="TUBULIN"/>
    <property type="match status" value="1"/>
</dbReference>
<accession>A0A059IY36</accession>
<comment type="subcellular location">
    <subcellularLocation>
        <location evidence="1">Cytoplasm</location>
        <location evidence="1">Cytoskeleton</location>
        <location evidence="1">Microtubule organizing center</location>
        <location evidence="1">Spindle pole body</location>
    </subcellularLocation>
</comment>
<sequence length="759" mass="83031">MEQDKYRYRFLIINPNTSTHMTDALKPIVDGVDFRGESAAEIYSGGNELSGELSAVRFDYFTAPTEPTVSKEGNILEGIPSINNGRQSALSAEHCFPHLRALVGEYDAFLVACYSPHPLVGMLRRAIGERNEKLQRESSDGKTPFQRRRQYVTGIMDASIEMGAYFAGSNSTGLAGQQHTSGKFGIVTTADEWKEELDTAAREMLQSNGSDPDSIFAGVETTGLTAGELHSAPAELVRSRIKSATERLKDSAGPSLRVISMGCAAMAGMEEAVLEGFGGGQGAVVVDGTAAGVAVLLAQCKAGDGFREIITIQAGQCGNNIGTQFWQQLCLEHGINQDGNLEEFATEGGDRKDVFFYQSDDTRYIPRAILIDLEPRVLSTIQNGPYSNIYNPENFFIGKDGSGAGNNWAAGYATGDTVQEEIFDMIDREADGSDSLEGFMLLHSIAGGTGSGLGSFILERMNDRFPKKLIQTYSVFPDTQAADVVVNPYNSLLTMRRLTQNADSVVVLDNGALSRIAADRLHVQEPSFQQTNQLVSTVMSASTTTLRYPGYMHNDLVSVIASLIPIPRAHFLITSYTPFTGDQVEQAKTVRKTTVLDVMRRLLQPKNRMMSITPGKSSCYISILNIIQGEADQTDVHKSVLRIRERHLASFIPWGPASIQVAIPKKSPYLQNTHRVSGLMLANHTSVATLFKRIVSQYDRLRKRNAFLEQYKKEAPFADGLGEFDEAREVVMDLVAEYEAAERPDYLGGGAEEDHGDEG</sequence>
<dbReference type="SUPFAM" id="SSF52490">
    <property type="entry name" value="Tubulin nucleotide-binding domain-like"/>
    <property type="match status" value="1"/>
</dbReference>
<dbReference type="GO" id="GO:0005816">
    <property type="term" value="C:spindle pole body"/>
    <property type="evidence" value="ECO:0007669"/>
    <property type="project" value="UniProtKB-SubCell"/>
</dbReference>
<dbReference type="GO" id="GO:0000278">
    <property type="term" value="P:mitotic cell cycle"/>
    <property type="evidence" value="ECO:0007669"/>
    <property type="project" value="UniProtKB-ARBA"/>
</dbReference>
<name>A0A059IY36_TRIIM</name>
<dbReference type="InterPro" id="IPR000217">
    <property type="entry name" value="Tubulin"/>
</dbReference>
<dbReference type="GO" id="GO:0007020">
    <property type="term" value="P:microtubule nucleation"/>
    <property type="evidence" value="ECO:0007669"/>
    <property type="project" value="InterPro"/>
</dbReference>